<dbReference type="Pfam" id="PF00646">
    <property type="entry name" value="F-box"/>
    <property type="match status" value="1"/>
</dbReference>
<comment type="caution">
    <text evidence="3">The sequence shown here is derived from an EMBL/GenBank/DDBJ whole genome shotgun (WGS) entry which is preliminary data.</text>
</comment>
<keyword evidence="4" id="KW-1185">Reference proteome</keyword>
<protein>
    <submittedName>
        <fullName evidence="3">F-box cyclin</fullName>
    </submittedName>
</protein>
<reference evidence="3 4" key="1">
    <citation type="journal article" date="2018" name="PLoS Pathog.">
        <title>Evolution of structural diversity of trichothecenes, a family of toxins produced by plant pathogenic and entomopathogenic fungi.</title>
        <authorList>
            <person name="Proctor R.H."/>
            <person name="McCormick S.P."/>
            <person name="Kim H.S."/>
            <person name="Cardoza R.E."/>
            <person name="Stanley A.M."/>
            <person name="Lindo L."/>
            <person name="Kelly A."/>
            <person name="Brown D.W."/>
            <person name="Lee T."/>
            <person name="Vaughan M.M."/>
            <person name="Alexander N.J."/>
            <person name="Busman M."/>
            <person name="Gutierrez S."/>
        </authorList>
    </citation>
    <scope>NUCLEOTIDE SEQUENCE [LARGE SCALE GENOMIC DNA]</scope>
    <source>
        <strain evidence="3 4">NRRL 20695</strain>
    </source>
</reference>
<dbReference type="AlphaFoldDB" id="A0A395SCJ1"/>
<dbReference type="InterPro" id="IPR036047">
    <property type="entry name" value="F-box-like_dom_sf"/>
</dbReference>
<evidence type="ECO:0000256" key="1">
    <source>
        <dbReference type="SAM" id="MobiDB-lite"/>
    </source>
</evidence>
<feature type="domain" description="F-box" evidence="2">
    <location>
        <begin position="29"/>
        <end position="64"/>
    </location>
</feature>
<dbReference type="SUPFAM" id="SSF81383">
    <property type="entry name" value="F-box domain"/>
    <property type="match status" value="1"/>
</dbReference>
<dbReference type="EMBL" id="PXOG01000175">
    <property type="protein sequence ID" value="RGP70070.1"/>
    <property type="molecule type" value="Genomic_DNA"/>
</dbReference>
<sequence length="428" mass="49990">MNQLQQAPVESQLLPSSPLRKQQSSECFLLDLPNEILQQIDEYLPFNSRVCIRLTCTVAHDCLRAFPRCPSQEEWLVFLAQFYKNRPDYVLVVERPWVLAIRDDELPMPPNVPPVLHWPSWSKKQMDRFERGALMVDHEHVQLAIKYNQLEHKKRWQKRFLKIVLRPHKTRFEPRFYGHPDNEKVEEICYFEGYTKVISGRYITFSQRRFTNKDPLDPMRISKLGSFGSCTHQHTSPVRYGHFLRRKGLLSVRGSSRHHIGGPTSVWRHQRPLEPECSDLFFSSIYRASCEHGTWFDGACPWCLTEFSICFKEGDLVLKTWRDLGGADSPLNDVWLKHTGEYQGEEMAEIRCPTEIRSRYEDSVSFVKRVCSHFGHCAPSRETRFHCLQTFRNAAVSETYADPTGRSPGEEPQESQELAGQSLRDERD</sequence>
<dbReference type="OrthoDB" id="3766406at2759"/>
<name>A0A395SCJ1_9HYPO</name>
<feature type="region of interest" description="Disordered" evidence="1">
    <location>
        <begin position="398"/>
        <end position="428"/>
    </location>
</feature>
<accession>A0A395SCJ1</accession>
<organism evidence="3 4">
    <name type="scientific">Fusarium longipes</name>
    <dbReference type="NCBI Taxonomy" id="694270"/>
    <lineage>
        <taxon>Eukaryota</taxon>
        <taxon>Fungi</taxon>
        <taxon>Dikarya</taxon>
        <taxon>Ascomycota</taxon>
        <taxon>Pezizomycotina</taxon>
        <taxon>Sordariomycetes</taxon>
        <taxon>Hypocreomycetidae</taxon>
        <taxon>Hypocreales</taxon>
        <taxon>Nectriaceae</taxon>
        <taxon>Fusarium</taxon>
    </lineage>
</organism>
<dbReference type="InterPro" id="IPR001810">
    <property type="entry name" value="F-box_dom"/>
</dbReference>
<gene>
    <name evidence="3" type="ORF">FLONG3_7573</name>
</gene>
<evidence type="ECO:0000313" key="4">
    <source>
        <dbReference type="Proteomes" id="UP000266234"/>
    </source>
</evidence>
<dbReference type="STRING" id="694270.A0A395SCJ1"/>
<evidence type="ECO:0000313" key="3">
    <source>
        <dbReference type="EMBL" id="RGP70070.1"/>
    </source>
</evidence>
<evidence type="ECO:0000259" key="2">
    <source>
        <dbReference type="Pfam" id="PF00646"/>
    </source>
</evidence>
<dbReference type="Proteomes" id="UP000266234">
    <property type="component" value="Unassembled WGS sequence"/>
</dbReference>
<proteinExistence type="predicted"/>